<organism evidence="2 3">
    <name type="scientific">Sporolactobacillus kofuensis</name>
    <dbReference type="NCBI Taxonomy" id="269672"/>
    <lineage>
        <taxon>Bacteria</taxon>
        <taxon>Bacillati</taxon>
        <taxon>Bacillota</taxon>
        <taxon>Bacilli</taxon>
        <taxon>Bacillales</taxon>
        <taxon>Sporolactobacillaceae</taxon>
        <taxon>Sporolactobacillus</taxon>
    </lineage>
</organism>
<reference evidence="3" key="1">
    <citation type="journal article" date="2019" name="Int. J. Syst. Evol. Microbiol.">
        <title>The Global Catalogue of Microorganisms (GCM) 10K type strain sequencing project: providing services to taxonomists for standard genome sequencing and annotation.</title>
        <authorList>
            <consortium name="The Broad Institute Genomics Platform"/>
            <consortium name="The Broad Institute Genome Sequencing Center for Infectious Disease"/>
            <person name="Wu L."/>
            <person name="Ma J."/>
        </authorList>
    </citation>
    <scope>NUCLEOTIDE SEQUENCE [LARGE SCALE GENOMIC DNA]</scope>
    <source>
        <strain evidence="3">CCUG 42001</strain>
    </source>
</reference>
<dbReference type="InterPro" id="IPR023631">
    <property type="entry name" value="Amidase_dom"/>
</dbReference>
<protein>
    <submittedName>
        <fullName evidence="2">Amidase</fullName>
    </submittedName>
</protein>
<feature type="domain" description="Amidase" evidence="1">
    <location>
        <begin position="25"/>
        <end position="442"/>
    </location>
</feature>
<dbReference type="InterPro" id="IPR020556">
    <property type="entry name" value="Amidase_CS"/>
</dbReference>
<dbReference type="PROSITE" id="PS00571">
    <property type="entry name" value="AMIDASES"/>
    <property type="match status" value="1"/>
</dbReference>
<evidence type="ECO:0000313" key="3">
    <source>
        <dbReference type="Proteomes" id="UP001596267"/>
    </source>
</evidence>
<evidence type="ECO:0000259" key="1">
    <source>
        <dbReference type="Pfam" id="PF01425"/>
    </source>
</evidence>
<name>A0ABW1WBB7_9BACL</name>
<dbReference type="Proteomes" id="UP001596267">
    <property type="component" value="Unassembled WGS sequence"/>
</dbReference>
<dbReference type="PANTHER" id="PTHR11895:SF176">
    <property type="entry name" value="AMIDASE AMID-RELATED"/>
    <property type="match status" value="1"/>
</dbReference>
<proteinExistence type="predicted"/>
<dbReference type="Gene3D" id="3.90.1300.10">
    <property type="entry name" value="Amidase signature (AS) domain"/>
    <property type="match status" value="1"/>
</dbReference>
<comment type="caution">
    <text evidence="2">The sequence shown here is derived from an EMBL/GenBank/DDBJ whole genome shotgun (WGS) entry which is preliminary data.</text>
</comment>
<dbReference type="SUPFAM" id="SSF75304">
    <property type="entry name" value="Amidase signature (AS) enzymes"/>
    <property type="match status" value="1"/>
</dbReference>
<evidence type="ECO:0000313" key="2">
    <source>
        <dbReference type="EMBL" id="MFC6385868.1"/>
    </source>
</evidence>
<accession>A0ABW1WBB7</accession>
<dbReference type="RefSeq" id="WP_253052497.1">
    <property type="nucleotide sequence ID" value="NZ_JAMXWN010000002.1"/>
</dbReference>
<keyword evidence="3" id="KW-1185">Reference proteome</keyword>
<gene>
    <name evidence="2" type="ORF">ACFP7A_04570</name>
</gene>
<dbReference type="PANTHER" id="PTHR11895">
    <property type="entry name" value="TRANSAMIDASE"/>
    <property type="match status" value="1"/>
</dbReference>
<dbReference type="InterPro" id="IPR036928">
    <property type="entry name" value="AS_sf"/>
</dbReference>
<dbReference type="InterPro" id="IPR000120">
    <property type="entry name" value="Amidase"/>
</dbReference>
<dbReference type="Pfam" id="PF01425">
    <property type="entry name" value="Amidase"/>
    <property type="match status" value="1"/>
</dbReference>
<sequence length="469" mass="51829">MDHLFFEDIRKISLQLKSGSISSVEITEKMLDRIHKLDPALNAYIQVMDGSALEQAKKADDEIIRGNIRGPLHGVPIAIKDIFETKGSITTAGSKVLSKWKPAQDAVVVSKLKDAGAVIIGKTNLHEFAMGSTTENPHYGPTRNPWNLTKIPGGSSGGSAVAVAAGMCYGALGTDTGGSIRLPSSLCGIVGLKPTFNLVNRKGCVPLSWSFDHIGPMARTVDDCALILQVIVDPKMIQNHGLDLSIENIHTIKHRSIKIGICKEYFFDGIEEEIQMIVEQAMYDLEAIGIQFIDIKIPGIAEGLNAQKIISKSEAYTFHKNTFEKYPNDFGKDVQFRLNSGSKVLASEYIEAQRVRRSFLENVKEAMKECDYILSPTHSITPFDVGERSPEESINNIFDLGKTPIGNLLGYPVLTVPCGFSSKKLPVGMQIIGKPYSEDQLLSIGKHYEEEHHWTEYFEQNNAYLKMNQ</sequence>
<dbReference type="EMBL" id="JBHSTQ010000003">
    <property type="protein sequence ID" value="MFC6385868.1"/>
    <property type="molecule type" value="Genomic_DNA"/>
</dbReference>